<dbReference type="AlphaFoldDB" id="A0A5M8ARL4"/>
<feature type="transmembrane region" description="Helical" evidence="1">
    <location>
        <begin position="334"/>
        <end position="351"/>
    </location>
</feature>
<dbReference type="InterPro" id="IPR006976">
    <property type="entry name" value="VanZ-like"/>
</dbReference>
<feature type="transmembrane region" description="Helical" evidence="1">
    <location>
        <begin position="275"/>
        <end position="297"/>
    </location>
</feature>
<feature type="transmembrane region" description="Helical" evidence="1">
    <location>
        <begin position="74"/>
        <end position="96"/>
    </location>
</feature>
<comment type="caution">
    <text evidence="3">The sequence shown here is derived from an EMBL/GenBank/DDBJ whole genome shotgun (WGS) entry which is preliminary data.</text>
</comment>
<keyword evidence="4" id="KW-1185">Reference proteome</keyword>
<dbReference type="EMBL" id="VWRN01000031">
    <property type="protein sequence ID" value="KAA6124626.1"/>
    <property type="molecule type" value="Genomic_DNA"/>
</dbReference>
<sequence length="421" mass="46695">MKQADLPPSSTPPDPRFAAIPPESASTLRHSPLARFGLLCMTLLMIYASLYPFTGWTDNGISPWAFLNAPKPRYITDFDLLTNVLGYCPFGALVVLSLHPRVTGARAALLAFAAGIVLSGAMEALQTWLPNRIPSNIDLMTNALGALLGGTMMAPFASAMIDRGTLRRLRIAWFESHASFAIILILLWPFAQIFPQEHLFGMGGLVRQWLTNPESWPMQLVQWVFPGFLRLQEDIGLRPDDMQQHQLLESLVTGCAWVGTGLFASVAMRRQAPTLRILAGLLAATLLLKGLAAELQFPADNAFNWLSEGGRYALVTGTLALVLLVRLPRPLRGILAMSALLTLVILTNVLPPNPYAWVSEQGWRLGRFVHFNGLAQWLGWLWPFLAFCYLAWRVEQFGLTRRRERRSRGARRNAPNTGDAA</sequence>
<keyword evidence="1" id="KW-0812">Transmembrane</keyword>
<feature type="domain" description="VanZ-like" evidence="2">
    <location>
        <begin position="49"/>
        <end position="150"/>
    </location>
</feature>
<reference evidence="3 4" key="1">
    <citation type="submission" date="2019-09" db="EMBL/GenBank/DDBJ databases">
        <title>Isolation of a novel species in the genus Cupriavidus from patients with sepsis using whole genome sequencing.</title>
        <authorList>
            <person name="Kweon O.J."/>
            <person name="Lee M.-K."/>
        </authorList>
    </citation>
    <scope>NUCLEOTIDE SEQUENCE [LARGE SCALE GENOMIC DNA]</scope>
    <source>
        <strain evidence="3 4">MKL-01</strain>
    </source>
</reference>
<keyword evidence="1" id="KW-1133">Transmembrane helix</keyword>
<evidence type="ECO:0000313" key="4">
    <source>
        <dbReference type="Proteomes" id="UP000324324"/>
    </source>
</evidence>
<dbReference type="Pfam" id="PF04892">
    <property type="entry name" value="VanZ"/>
    <property type="match status" value="1"/>
</dbReference>
<feature type="transmembrane region" description="Helical" evidence="1">
    <location>
        <begin position="371"/>
        <end position="392"/>
    </location>
</feature>
<feature type="transmembrane region" description="Helical" evidence="1">
    <location>
        <begin position="141"/>
        <end position="161"/>
    </location>
</feature>
<feature type="transmembrane region" description="Helical" evidence="1">
    <location>
        <begin position="309"/>
        <end position="327"/>
    </location>
</feature>
<feature type="transmembrane region" description="Helical" evidence="1">
    <location>
        <begin position="108"/>
        <end position="129"/>
    </location>
</feature>
<accession>A0A5M8ARL4</accession>
<name>A0A5M8ARL4_9BURK</name>
<keyword evidence="1" id="KW-0472">Membrane</keyword>
<feature type="transmembrane region" description="Helical" evidence="1">
    <location>
        <begin position="36"/>
        <end position="54"/>
    </location>
</feature>
<proteinExistence type="predicted"/>
<evidence type="ECO:0000313" key="3">
    <source>
        <dbReference type="EMBL" id="KAA6124626.1"/>
    </source>
</evidence>
<protein>
    <submittedName>
        <fullName evidence="3">Teicoplanin resistance protein VanZ</fullName>
    </submittedName>
</protein>
<feature type="transmembrane region" description="Helical" evidence="1">
    <location>
        <begin position="173"/>
        <end position="191"/>
    </location>
</feature>
<dbReference type="RefSeq" id="WP_150083251.1">
    <property type="nucleotide sequence ID" value="NZ_CP080293.1"/>
</dbReference>
<gene>
    <name evidence="3" type="ORF">F1599_12075</name>
</gene>
<evidence type="ECO:0000259" key="2">
    <source>
        <dbReference type="Pfam" id="PF04892"/>
    </source>
</evidence>
<feature type="transmembrane region" description="Helical" evidence="1">
    <location>
        <begin position="247"/>
        <end position="268"/>
    </location>
</feature>
<dbReference type="Proteomes" id="UP000324324">
    <property type="component" value="Unassembled WGS sequence"/>
</dbReference>
<evidence type="ECO:0000256" key="1">
    <source>
        <dbReference type="SAM" id="Phobius"/>
    </source>
</evidence>
<organism evidence="3 4">
    <name type="scientific">Cupriavidus cauae</name>
    <dbReference type="NCBI Taxonomy" id="2608999"/>
    <lineage>
        <taxon>Bacteria</taxon>
        <taxon>Pseudomonadati</taxon>
        <taxon>Pseudomonadota</taxon>
        <taxon>Betaproteobacteria</taxon>
        <taxon>Burkholderiales</taxon>
        <taxon>Burkholderiaceae</taxon>
        <taxon>Cupriavidus</taxon>
    </lineage>
</organism>